<dbReference type="GO" id="GO:0003677">
    <property type="term" value="F:DNA binding"/>
    <property type="evidence" value="ECO:0007669"/>
    <property type="project" value="InterPro"/>
</dbReference>
<reference evidence="11" key="1">
    <citation type="submission" date="2023-06" db="EMBL/GenBank/DDBJ databases">
        <title>Genomic analysis of the entomopathogenic nematode Steinernema hermaphroditum.</title>
        <authorList>
            <person name="Schwarz E.M."/>
            <person name="Heppert J.K."/>
            <person name="Baniya A."/>
            <person name="Schwartz H.T."/>
            <person name="Tan C.-H."/>
            <person name="Antoshechkin I."/>
            <person name="Sternberg P.W."/>
            <person name="Goodrich-Blair H."/>
            <person name="Dillman A.R."/>
        </authorList>
    </citation>
    <scope>NUCLEOTIDE SEQUENCE</scope>
    <source>
        <strain evidence="11">PS9179</strain>
        <tissue evidence="11">Whole animal</tissue>
    </source>
</reference>
<dbReference type="GO" id="GO:0046872">
    <property type="term" value="F:metal ion binding"/>
    <property type="evidence" value="ECO:0007669"/>
    <property type="project" value="UniProtKB-KW"/>
</dbReference>
<dbReference type="Pfam" id="PF10545">
    <property type="entry name" value="MADF_DNA_bdg"/>
    <property type="match status" value="1"/>
</dbReference>
<organism evidence="11 12">
    <name type="scientific">Steinernema hermaphroditum</name>
    <dbReference type="NCBI Taxonomy" id="289476"/>
    <lineage>
        <taxon>Eukaryota</taxon>
        <taxon>Metazoa</taxon>
        <taxon>Ecdysozoa</taxon>
        <taxon>Nematoda</taxon>
        <taxon>Chromadorea</taxon>
        <taxon>Rhabditida</taxon>
        <taxon>Tylenchina</taxon>
        <taxon>Panagrolaimomorpha</taxon>
        <taxon>Strongyloidoidea</taxon>
        <taxon>Steinernematidae</taxon>
        <taxon>Steinernema</taxon>
    </lineage>
</organism>
<protein>
    <recommendedName>
        <fullName evidence="10">BESS domain-containing protein</fullName>
    </recommendedName>
</protein>
<evidence type="ECO:0000256" key="6">
    <source>
        <dbReference type="ARBA" id="ARBA00022801"/>
    </source>
</evidence>
<dbReference type="PROSITE" id="PS51031">
    <property type="entry name" value="BESS"/>
    <property type="match status" value="1"/>
</dbReference>
<evidence type="ECO:0000259" key="10">
    <source>
        <dbReference type="PROSITE" id="PS51031"/>
    </source>
</evidence>
<comment type="similarity">
    <text evidence="3">Belongs to the HARBI1 family.</text>
</comment>
<proteinExistence type="inferred from homology"/>
<evidence type="ECO:0000256" key="2">
    <source>
        <dbReference type="ARBA" id="ARBA00004123"/>
    </source>
</evidence>
<dbReference type="GO" id="GO:0016787">
    <property type="term" value="F:hydrolase activity"/>
    <property type="evidence" value="ECO:0007669"/>
    <property type="project" value="UniProtKB-KW"/>
</dbReference>
<dbReference type="Proteomes" id="UP001175271">
    <property type="component" value="Unassembled WGS sequence"/>
</dbReference>
<gene>
    <name evidence="11" type="ORF">QR680_009505</name>
</gene>
<feature type="region of interest" description="Disordered" evidence="9">
    <location>
        <begin position="79"/>
        <end position="99"/>
    </location>
</feature>
<evidence type="ECO:0000256" key="4">
    <source>
        <dbReference type="ARBA" id="ARBA00022722"/>
    </source>
</evidence>
<evidence type="ECO:0000313" key="12">
    <source>
        <dbReference type="Proteomes" id="UP001175271"/>
    </source>
</evidence>
<evidence type="ECO:0000313" key="11">
    <source>
        <dbReference type="EMBL" id="KAK0426021.1"/>
    </source>
</evidence>
<keyword evidence="5" id="KW-0479">Metal-binding</keyword>
<evidence type="ECO:0000256" key="1">
    <source>
        <dbReference type="ARBA" id="ARBA00001968"/>
    </source>
</evidence>
<keyword evidence="6" id="KW-0378">Hydrolase</keyword>
<dbReference type="PANTHER" id="PTHR22930:SF269">
    <property type="entry name" value="NUCLEASE HARBI1-LIKE PROTEIN"/>
    <property type="match status" value="1"/>
</dbReference>
<dbReference type="GO" id="GO:0004518">
    <property type="term" value="F:nuclease activity"/>
    <property type="evidence" value="ECO:0007669"/>
    <property type="project" value="UniProtKB-KW"/>
</dbReference>
<dbReference type="InterPro" id="IPR027806">
    <property type="entry name" value="HARBI1_dom"/>
</dbReference>
<dbReference type="EMBL" id="JAUCMV010000001">
    <property type="protein sequence ID" value="KAK0426021.1"/>
    <property type="molecule type" value="Genomic_DNA"/>
</dbReference>
<dbReference type="InterPro" id="IPR006578">
    <property type="entry name" value="MADF-dom"/>
</dbReference>
<evidence type="ECO:0000256" key="3">
    <source>
        <dbReference type="ARBA" id="ARBA00006958"/>
    </source>
</evidence>
<evidence type="ECO:0000256" key="8">
    <source>
        <dbReference type="PROSITE-ProRule" id="PRU00371"/>
    </source>
</evidence>
<evidence type="ECO:0000256" key="7">
    <source>
        <dbReference type="ARBA" id="ARBA00023242"/>
    </source>
</evidence>
<dbReference type="InterPro" id="IPR045249">
    <property type="entry name" value="HARBI1-like"/>
</dbReference>
<comment type="subcellular location">
    <subcellularLocation>
        <location evidence="2 8">Nucleus</location>
    </subcellularLocation>
</comment>
<keyword evidence="12" id="KW-1185">Reference proteome</keyword>
<keyword evidence="4" id="KW-0540">Nuclease</keyword>
<feature type="compositionally biased region" description="Pro residues" evidence="9">
    <location>
        <begin position="742"/>
        <end position="751"/>
    </location>
</feature>
<evidence type="ECO:0000256" key="5">
    <source>
        <dbReference type="ARBA" id="ARBA00022723"/>
    </source>
</evidence>
<sequence>MFLSICYSLKKKWRSLRDRYKKLKKAGPSGSSAEVREEQQSWPYYEALRFTDAYDEDRESISCAVPSSLSAVSLSESEDDLFSSSPAPKRTKRSRKAEEDVNQLLQKANSCLEQVLAPATDDCELFGQTVAATLRRFPLQAREYAKVEVQRLLYNLEFPSQRPAEMNIRKKRIAAALVVQQALLVLKKSQIKKRRFGVHEICRDRSTLGEFFHLLPQLKKDDAKFFEYLRMKRSTFEKLLGLVESDLKPKMQKKMSILPEQMLVITLRFLATGMSFRSLHFAFRLGRSTIANTVRETCRVLLNSLKSYVTFPSSPSQWKAISAEFQRWWDFPHVLGCIDGKHIHVNKPMKSGSLYFNFKGGFSTVLLAVCDARYRFLYYDVGCYGHQHDSHVFARSSLGKGIEDNSIAFPEDEPFRSDGQNIPYFFLGDGGFPLSSRLMKPFSGNTKPEEATFNFRLSHARNVIENAFGILSARWRILLKDIETSVDLSDLIVASCIHLHNFIMEEESPGAPRNEEASENLRLQSAPVQPLRSSSATVIARNVRNYLMDFFENEGAVPICPKCGTAYLSPFVLPCGHSICKNRYEENDCEGICGEQSCQRRFHKEDRVVENKTLNGLVQCILSLQCEESRSGSAHSLSFGCAHCKDDVGITLKITVKDKRREEKKKKKSTPPTAPIEQRREEEPTSPTAPIEHRREEPTPPTAPAEYRGEEESTPPTAPVEEEFVQPSANPFLDEPEGALFPTPPPSPPRPTEFANDQKIRRKELTDIPGI</sequence>
<feature type="compositionally biased region" description="Basic and acidic residues" evidence="9">
    <location>
        <begin position="756"/>
        <end position="771"/>
    </location>
</feature>
<dbReference type="InterPro" id="IPR004210">
    <property type="entry name" value="BESS_motif"/>
</dbReference>
<name>A0AA39IKI1_9BILA</name>
<dbReference type="PANTHER" id="PTHR22930">
    <property type="match status" value="1"/>
</dbReference>
<dbReference type="AlphaFoldDB" id="A0AA39IKI1"/>
<feature type="region of interest" description="Disordered" evidence="9">
    <location>
        <begin position="659"/>
        <end position="771"/>
    </location>
</feature>
<accession>A0AA39IKI1</accession>
<comment type="caution">
    <text evidence="11">The sequence shown here is derived from an EMBL/GenBank/DDBJ whole genome shotgun (WGS) entry which is preliminary data.</text>
</comment>
<dbReference type="Pfam" id="PF13359">
    <property type="entry name" value="DDE_Tnp_4"/>
    <property type="match status" value="1"/>
</dbReference>
<comment type="cofactor">
    <cofactor evidence="1">
        <name>a divalent metal cation</name>
        <dbReference type="ChEBI" id="CHEBI:60240"/>
    </cofactor>
</comment>
<keyword evidence="7 8" id="KW-0539">Nucleus</keyword>
<feature type="domain" description="BESS" evidence="10">
    <location>
        <begin position="120"/>
        <end position="159"/>
    </location>
</feature>
<evidence type="ECO:0000256" key="9">
    <source>
        <dbReference type="SAM" id="MobiDB-lite"/>
    </source>
</evidence>
<dbReference type="GO" id="GO:0005634">
    <property type="term" value="C:nucleus"/>
    <property type="evidence" value="ECO:0007669"/>
    <property type="project" value="UniProtKB-SubCell"/>
</dbReference>